<dbReference type="PROSITE" id="PS50097">
    <property type="entry name" value="BTB"/>
    <property type="match status" value="1"/>
</dbReference>
<reference evidence="2 3" key="1">
    <citation type="journal article" date="2020" name="Genomics">
        <title>Complete, high-quality genomes from long-read metagenomic sequencing of two wolf lichen thalli reveals enigmatic genome architecture.</title>
        <authorList>
            <person name="McKenzie S.K."/>
            <person name="Walston R.F."/>
            <person name="Allen J.L."/>
        </authorList>
    </citation>
    <scope>NUCLEOTIDE SEQUENCE [LARGE SCALE GENOMIC DNA]</scope>
    <source>
        <strain evidence="2">WasteWater2</strain>
    </source>
</reference>
<dbReference type="Pfam" id="PF00651">
    <property type="entry name" value="BTB"/>
    <property type="match status" value="1"/>
</dbReference>
<evidence type="ECO:0000259" key="1">
    <source>
        <dbReference type="PROSITE" id="PS50097"/>
    </source>
</evidence>
<dbReference type="PANTHER" id="PTHR47843">
    <property type="entry name" value="BTB DOMAIN-CONTAINING PROTEIN-RELATED"/>
    <property type="match status" value="1"/>
</dbReference>
<dbReference type="SUPFAM" id="SSF54695">
    <property type="entry name" value="POZ domain"/>
    <property type="match status" value="1"/>
</dbReference>
<dbReference type="Gene3D" id="3.30.710.10">
    <property type="entry name" value="Potassium Channel Kv1.1, Chain A"/>
    <property type="match status" value="1"/>
</dbReference>
<dbReference type="InterPro" id="IPR011333">
    <property type="entry name" value="SKP1/BTB/POZ_sf"/>
</dbReference>
<dbReference type="InterPro" id="IPR000210">
    <property type="entry name" value="BTB/POZ_dom"/>
</dbReference>
<dbReference type="AlphaFoldDB" id="A0A8H6FJE0"/>
<proteinExistence type="predicted"/>
<dbReference type="RefSeq" id="XP_037159788.1">
    <property type="nucleotide sequence ID" value="XM_037313331.1"/>
</dbReference>
<protein>
    <recommendedName>
        <fullName evidence="1">BTB domain-containing protein</fullName>
    </recommendedName>
</protein>
<name>A0A8H6FJE0_9LECA</name>
<evidence type="ECO:0000313" key="2">
    <source>
        <dbReference type="EMBL" id="KAF6229596.1"/>
    </source>
</evidence>
<comment type="caution">
    <text evidence="2">The sequence shown here is derived from an EMBL/GenBank/DDBJ whole genome shotgun (WGS) entry which is preliminary data.</text>
</comment>
<organism evidence="2 3">
    <name type="scientific">Letharia columbiana</name>
    <dbReference type="NCBI Taxonomy" id="112416"/>
    <lineage>
        <taxon>Eukaryota</taxon>
        <taxon>Fungi</taxon>
        <taxon>Dikarya</taxon>
        <taxon>Ascomycota</taxon>
        <taxon>Pezizomycotina</taxon>
        <taxon>Lecanoromycetes</taxon>
        <taxon>OSLEUM clade</taxon>
        <taxon>Lecanoromycetidae</taxon>
        <taxon>Lecanorales</taxon>
        <taxon>Lecanorineae</taxon>
        <taxon>Parmeliaceae</taxon>
        <taxon>Letharia</taxon>
    </lineage>
</organism>
<sequence>MIALSTSTSDQHQSDSGIHKALLSHRSSYFKAALTGGFRGSQTGVIDSVDEDPEVFRVFNEWLYLGAVSYQHQGTHHETWSALLNLYVSEEEESYTEVSECGH</sequence>
<keyword evidence="3" id="KW-1185">Reference proteome</keyword>
<accession>A0A8H6FJE0</accession>
<dbReference type="CDD" id="cd18186">
    <property type="entry name" value="BTB_POZ_ZBTB_KLHL-like"/>
    <property type="match status" value="1"/>
</dbReference>
<evidence type="ECO:0000313" key="3">
    <source>
        <dbReference type="Proteomes" id="UP000578531"/>
    </source>
</evidence>
<gene>
    <name evidence="2" type="ORF">HO173_011451</name>
</gene>
<dbReference type="OrthoDB" id="194443at2759"/>
<dbReference type="EMBL" id="JACCJC010000071">
    <property type="protein sequence ID" value="KAF6229596.1"/>
    <property type="molecule type" value="Genomic_DNA"/>
</dbReference>
<dbReference type="GeneID" id="59293093"/>
<feature type="domain" description="BTB" evidence="1">
    <location>
        <begin position="1"/>
        <end position="72"/>
    </location>
</feature>
<dbReference type="Proteomes" id="UP000578531">
    <property type="component" value="Unassembled WGS sequence"/>
</dbReference>
<dbReference type="PANTHER" id="PTHR47843:SF2">
    <property type="entry name" value="BTB DOMAIN-CONTAINING PROTEIN"/>
    <property type="match status" value="1"/>
</dbReference>